<protein>
    <submittedName>
        <fullName evidence="2">Galectin</fullName>
    </submittedName>
</protein>
<keyword evidence="1" id="KW-1185">Reference proteome</keyword>
<reference evidence="2" key="1">
    <citation type="submission" date="2022-11" db="UniProtKB">
        <authorList>
            <consortium name="WormBaseParasite"/>
        </authorList>
    </citation>
    <scope>IDENTIFICATION</scope>
</reference>
<name>A0A915NIX8_9BILA</name>
<organism evidence="1 2">
    <name type="scientific">Meloidogyne floridensis</name>
    <dbReference type="NCBI Taxonomy" id="298350"/>
    <lineage>
        <taxon>Eukaryota</taxon>
        <taxon>Metazoa</taxon>
        <taxon>Ecdysozoa</taxon>
        <taxon>Nematoda</taxon>
        <taxon>Chromadorea</taxon>
        <taxon>Rhabditida</taxon>
        <taxon>Tylenchina</taxon>
        <taxon>Tylenchomorpha</taxon>
        <taxon>Tylenchoidea</taxon>
        <taxon>Meloidogynidae</taxon>
        <taxon>Meloidogyninae</taxon>
        <taxon>Meloidogyne</taxon>
    </lineage>
</organism>
<dbReference type="Proteomes" id="UP000887560">
    <property type="component" value="Unplaced"/>
</dbReference>
<evidence type="ECO:0000313" key="1">
    <source>
        <dbReference type="Proteomes" id="UP000887560"/>
    </source>
</evidence>
<accession>A0A915NIX8</accession>
<dbReference type="AlphaFoldDB" id="A0A915NIX8"/>
<proteinExistence type="predicted"/>
<dbReference type="WBParaSite" id="scf7180000417222.g1039">
    <property type="protein sequence ID" value="scf7180000417222.g1039"/>
    <property type="gene ID" value="scf7180000417222.g1039"/>
</dbReference>
<sequence length="430" mass="51028">MQINYKFSLIKIILCFEFYKITKSNLYIKIEWRKYEKNLPPELYNKLDQTDKNRFELKLYVKKLPDSDNYGYTVHSKMTEKYDYCKFNKYELSTNDKTPIAFQKNNYSLEVLFNKQILLGPVQIDGGTGKAIIIPLISSEKILYNSNDKREFLDFERPTRVLKFVVNKFQKNLKMSLTCLMGRSLVFNLVEDSNYYSTLYYYRRVCTADKYLLIIEDNEYNIPAIPIECDEAIYENQIENLYYITIQNLEENNPMISSLCKLNRNNPQTKNLNEINYELEKYKKLNNKRKHASTYSQSFINETKNKDATDKSTGIENTRKNQQMKEIQKQIEREHFDGTNYTENINEKLLNELFNDAQKHVETCSKAIDTSQDFLKFIYKNENLIKDGVVDNEGIKQIDKYLEDIKVDNEYLEKMEAKSISLINELTKNK</sequence>
<evidence type="ECO:0000313" key="2">
    <source>
        <dbReference type="WBParaSite" id="scf7180000417222.g1039"/>
    </source>
</evidence>